<dbReference type="CDD" id="cd07377">
    <property type="entry name" value="WHTH_GntR"/>
    <property type="match status" value="1"/>
</dbReference>
<name>A0ABU0J0F3_9HYPH</name>
<reference evidence="5 6" key="1">
    <citation type="submission" date="2023-07" db="EMBL/GenBank/DDBJ databases">
        <title>Genomic Encyclopedia of Type Strains, Phase IV (KMG-IV): sequencing the most valuable type-strain genomes for metagenomic binning, comparative biology and taxonomic classification.</title>
        <authorList>
            <person name="Goeker M."/>
        </authorList>
    </citation>
    <scope>NUCLEOTIDE SEQUENCE [LARGE SCALE GENOMIC DNA]</scope>
    <source>
        <strain evidence="5 6">DSM 19619</strain>
    </source>
</reference>
<keyword evidence="1" id="KW-0805">Transcription regulation</keyword>
<dbReference type="SUPFAM" id="SSF48008">
    <property type="entry name" value="GntR ligand-binding domain-like"/>
    <property type="match status" value="1"/>
</dbReference>
<evidence type="ECO:0000256" key="1">
    <source>
        <dbReference type="ARBA" id="ARBA00023015"/>
    </source>
</evidence>
<proteinExistence type="predicted"/>
<comment type="caution">
    <text evidence="5">The sequence shown here is derived from an EMBL/GenBank/DDBJ whole genome shotgun (WGS) entry which is preliminary data.</text>
</comment>
<dbReference type="Gene3D" id="1.10.10.10">
    <property type="entry name" value="Winged helix-like DNA-binding domain superfamily/Winged helix DNA-binding domain"/>
    <property type="match status" value="1"/>
</dbReference>
<dbReference type="InterPro" id="IPR011711">
    <property type="entry name" value="GntR_C"/>
</dbReference>
<evidence type="ECO:0000256" key="2">
    <source>
        <dbReference type="ARBA" id="ARBA00023125"/>
    </source>
</evidence>
<evidence type="ECO:0000256" key="3">
    <source>
        <dbReference type="ARBA" id="ARBA00023163"/>
    </source>
</evidence>
<dbReference type="Pfam" id="PF00392">
    <property type="entry name" value="GntR"/>
    <property type="match status" value="1"/>
</dbReference>
<evidence type="ECO:0000313" key="6">
    <source>
        <dbReference type="Proteomes" id="UP001242480"/>
    </source>
</evidence>
<accession>A0ABU0J0F3</accession>
<dbReference type="SMART" id="SM00345">
    <property type="entry name" value="HTH_GNTR"/>
    <property type="match status" value="1"/>
</dbReference>
<dbReference type="RefSeq" id="WP_307267803.1">
    <property type="nucleotide sequence ID" value="NZ_JAUSVX010000001.1"/>
</dbReference>
<protein>
    <submittedName>
        <fullName evidence="5">DNA-binding GntR family transcriptional regulator</fullName>
    </submittedName>
</protein>
<evidence type="ECO:0000313" key="5">
    <source>
        <dbReference type="EMBL" id="MDQ0467733.1"/>
    </source>
</evidence>
<dbReference type="EMBL" id="JAUSVX010000001">
    <property type="protein sequence ID" value="MDQ0467733.1"/>
    <property type="molecule type" value="Genomic_DNA"/>
</dbReference>
<dbReference type="PANTHER" id="PTHR43537">
    <property type="entry name" value="TRANSCRIPTIONAL REGULATOR, GNTR FAMILY"/>
    <property type="match status" value="1"/>
</dbReference>
<feature type="domain" description="HTH gntR-type" evidence="4">
    <location>
        <begin position="4"/>
        <end position="71"/>
    </location>
</feature>
<dbReference type="PROSITE" id="PS50949">
    <property type="entry name" value="HTH_GNTR"/>
    <property type="match status" value="1"/>
</dbReference>
<dbReference type="SMART" id="SM00895">
    <property type="entry name" value="FCD"/>
    <property type="match status" value="1"/>
</dbReference>
<sequence>MGKLTKAQAIHQAIADDIVHGRLPPGAPLDETSIAEAFGVSRTPIREALRHLEAIGLVEARARRSAVVASVGDEQLDDMFAVMAELEALCARWSALTMTAGERRGLEAIQEASGRLVVAGDREAYIEANNQFHEAIYRGAHNGFLQDLTLSVRQRLAPFRRAQFETLGRLAVSHREHGRVTTAILRGDAESAAREMRTHLAVVRNRVDEVTHMGQRELT</sequence>
<organism evidence="5 6">
    <name type="scientific">Labrys wisconsinensis</name>
    <dbReference type="NCBI Taxonomy" id="425677"/>
    <lineage>
        <taxon>Bacteria</taxon>
        <taxon>Pseudomonadati</taxon>
        <taxon>Pseudomonadota</taxon>
        <taxon>Alphaproteobacteria</taxon>
        <taxon>Hyphomicrobiales</taxon>
        <taxon>Xanthobacteraceae</taxon>
        <taxon>Labrys</taxon>
    </lineage>
</organism>
<keyword evidence="2 5" id="KW-0238">DNA-binding</keyword>
<dbReference type="SUPFAM" id="SSF46785">
    <property type="entry name" value="Winged helix' DNA-binding domain"/>
    <property type="match status" value="1"/>
</dbReference>
<dbReference type="InterPro" id="IPR008920">
    <property type="entry name" value="TF_FadR/GntR_C"/>
</dbReference>
<keyword evidence="3" id="KW-0804">Transcription</keyword>
<evidence type="ECO:0000259" key="4">
    <source>
        <dbReference type="PROSITE" id="PS50949"/>
    </source>
</evidence>
<dbReference type="InterPro" id="IPR036388">
    <property type="entry name" value="WH-like_DNA-bd_sf"/>
</dbReference>
<dbReference type="InterPro" id="IPR036390">
    <property type="entry name" value="WH_DNA-bd_sf"/>
</dbReference>
<dbReference type="PRINTS" id="PR00035">
    <property type="entry name" value="HTHGNTR"/>
</dbReference>
<dbReference type="Gene3D" id="1.20.120.530">
    <property type="entry name" value="GntR ligand-binding domain-like"/>
    <property type="match status" value="1"/>
</dbReference>
<dbReference type="InterPro" id="IPR000524">
    <property type="entry name" value="Tscrpt_reg_HTH_GntR"/>
</dbReference>
<dbReference type="Proteomes" id="UP001242480">
    <property type="component" value="Unassembled WGS sequence"/>
</dbReference>
<dbReference type="PANTHER" id="PTHR43537:SF49">
    <property type="entry name" value="TRANSCRIPTIONAL REGULATORY PROTEIN"/>
    <property type="match status" value="1"/>
</dbReference>
<dbReference type="Pfam" id="PF07729">
    <property type="entry name" value="FCD"/>
    <property type="match status" value="1"/>
</dbReference>
<dbReference type="GO" id="GO:0003677">
    <property type="term" value="F:DNA binding"/>
    <property type="evidence" value="ECO:0007669"/>
    <property type="project" value="UniProtKB-KW"/>
</dbReference>
<keyword evidence="6" id="KW-1185">Reference proteome</keyword>
<gene>
    <name evidence="5" type="ORF">QO011_000728</name>
</gene>